<comment type="caution">
    <text evidence="1">The sequence shown here is derived from an EMBL/GenBank/DDBJ whole genome shotgun (WGS) entry which is preliminary data.</text>
</comment>
<gene>
    <name evidence="1" type="ORF">RHMOL_Rhmol03G0259200</name>
</gene>
<sequence>MGFATVTLLFYHGSYISEGPEKKYVGGNVTPLDIDPDLMSYLDSEICRMYQKGPHQTMDDGLVGLTSYQTMLDIFAMHKDNNSKVIDIYIHNPMLVQNKTSGEELSTLTKTDPTVQGDDIGDLDDLVDFDDIVDLDKIPTDEGVVPAGPLEDNEDDSDRDWECGDKSGDKSGDDSGERSDGGSDDDNFSGFHSLSEDDEEVEQMLAIKIRKEEEEVSDQSDDQGLGLEVVCHQLVSQKKVEMGLLPKKEGLLAKEGEGEEELAKEGAEELGLGLGQLTRAMADELWQVDLWQ</sequence>
<keyword evidence="2" id="KW-1185">Reference proteome</keyword>
<proteinExistence type="predicted"/>
<evidence type="ECO:0000313" key="2">
    <source>
        <dbReference type="Proteomes" id="UP001062846"/>
    </source>
</evidence>
<organism evidence="1 2">
    <name type="scientific">Rhododendron molle</name>
    <name type="common">Chinese azalea</name>
    <name type="synonym">Azalea mollis</name>
    <dbReference type="NCBI Taxonomy" id="49168"/>
    <lineage>
        <taxon>Eukaryota</taxon>
        <taxon>Viridiplantae</taxon>
        <taxon>Streptophyta</taxon>
        <taxon>Embryophyta</taxon>
        <taxon>Tracheophyta</taxon>
        <taxon>Spermatophyta</taxon>
        <taxon>Magnoliopsida</taxon>
        <taxon>eudicotyledons</taxon>
        <taxon>Gunneridae</taxon>
        <taxon>Pentapetalae</taxon>
        <taxon>asterids</taxon>
        <taxon>Ericales</taxon>
        <taxon>Ericaceae</taxon>
        <taxon>Ericoideae</taxon>
        <taxon>Rhodoreae</taxon>
        <taxon>Rhododendron</taxon>
    </lineage>
</organism>
<dbReference type="Proteomes" id="UP001062846">
    <property type="component" value="Chromosome 3"/>
</dbReference>
<evidence type="ECO:0000313" key="1">
    <source>
        <dbReference type="EMBL" id="KAI8565438.1"/>
    </source>
</evidence>
<dbReference type="EMBL" id="CM046390">
    <property type="protein sequence ID" value="KAI8565438.1"/>
    <property type="molecule type" value="Genomic_DNA"/>
</dbReference>
<reference evidence="1" key="1">
    <citation type="submission" date="2022-02" db="EMBL/GenBank/DDBJ databases">
        <title>Plant Genome Project.</title>
        <authorList>
            <person name="Zhang R.-G."/>
        </authorList>
    </citation>
    <scope>NUCLEOTIDE SEQUENCE</scope>
    <source>
        <strain evidence="1">AT1</strain>
    </source>
</reference>
<name>A0ACC0PKV8_RHOML</name>
<accession>A0ACC0PKV8</accession>
<protein>
    <submittedName>
        <fullName evidence="1">Uncharacterized protein</fullName>
    </submittedName>
</protein>